<dbReference type="SFLD" id="SFLDG01129">
    <property type="entry name" value="C1.5:_HAD__Beta-PGM__Phosphata"/>
    <property type="match status" value="1"/>
</dbReference>
<name>A0A423UJN8_9ACTN</name>
<dbReference type="InterPro" id="IPR023214">
    <property type="entry name" value="HAD_sf"/>
</dbReference>
<dbReference type="SUPFAM" id="SSF56784">
    <property type="entry name" value="HAD-like"/>
    <property type="match status" value="1"/>
</dbReference>
<gene>
    <name evidence="1" type="ORF">DMP12_08910</name>
</gene>
<dbReference type="AlphaFoldDB" id="A0A423UJN8"/>
<reference evidence="2" key="1">
    <citation type="submission" date="2018-05" db="EMBL/GenBank/DDBJ databases">
        <title>Genome Sequencing of selected type strains of the family Eggerthellaceae.</title>
        <authorList>
            <person name="Danylec N."/>
            <person name="Stoll D.A."/>
            <person name="Doetsch A."/>
            <person name="Huch M."/>
        </authorList>
    </citation>
    <scope>NUCLEOTIDE SEQUENCE [LARGE SCALE GENOMIC DNA]</scope>
    <source>
        <strain evidence="2">DSM 27213</strain>
    </source>
</reference>
<sequence>MSDKTHADEQKDDAMSECTAPAYRAIFFDLDGTLLPMEIDEFMRTYFEALGAYVARFGVAPEAFMAGMKAGIKNMAAHDDGRPNSDAFWEGWFAHVDADACDWTAELDRFYEVEFGAIGAGVAPNPAAARAVDALASKGYPLVLATMPMFPERAVRWRLEWAGIDPDKFSRLTNFANSTSVKPKPSYYAENLAAAGLCGADVLMVGNNTVEDLGIQALGADAFLVTDHLLDPTDGGFDLATVKHGTMEEFAAWAEALPACAEHATGIDAGLVDAAACERVLAENLAGDAPAAPGAGFTINGIEG</sequence>
<organism evidence="1 2">
    <name type="scientific">Gordonibacter urolithinfaciens</name>
    <dbReference type="NCBI Taxonomy" id="1335613"/>
    <lineage>
        <taxon>Bacteria</taxon>
        <taxon>Bacillati</taxon>
        <taxon>Actinomycetota</taxon>
        <taxon>Coriobacteriia</taxon>
        <taxon>Eggerthellales</taxon>
        <taxon>Eggerthellaceae</taxon>
        <taxon>Gordonibacter</taxon>
    </lineage>
</organism>
<evidence type="ECO:0000313" key="1">
    <source>
        <dbReference type="EMBL" id="ROT89548.1"/>
    </source>
</evidence>
<protein>
    <submittedName>
        <fullName evidence="1">HAD family hydrolase</fullName>
    </submittedName>
</protein>
<comment type="caution">
    <text evidence="1">The sequence shown here is derived from an EMBL/GenBank/DDBJ whole genome shotgun (WGS) entry which is preliminary data.</text>
</comment>
<dbReference type="Pfam" id="PF00702">
    <property type="entry name" value="Hydrolase"/>
    <property type="match status" value="1"/>
</dbReference>
<keyword evidence="1" id="KW-0378">Hydrolase</keyword>
<dbReference type="Proteomes" id="UP000285258">
    <property type="component" value="Unassembled WGS sequence"/>
</dbReference>
<proteinExistence type="predicted"/>
<accession>A0A423UJN8</accession>
<dbReference type="SFLD" id="SFLDS00003">
    <property type="entry name" value="Haloacid_Dehalogenase"/>
    <property type="match status" value="1"/>
</dbReference>
<dbReference type="GO" id="GO:0016787">
    <property type="term" value="F:hydrolase activity"/>
    <property type="evidence" value="ECO:0007669"/>
    <property type="project" value="UniProtKB-KW"/>
</dbReference>
<dbReference type="Gene3D" id="3.40.50.1000">
    <property type="entry name" value="HAD superfamily/HAD-like"/>
    <property type="match status" value="1"/>
</dbReference>
<dbReference type="InterPro" id="IPR036412">
    <property type="entry name" value="HAD-like_sf"/>
</dbReference>
<evidence type="ECO:0000313" key="2">
    <source>
        <dbReference type="Proteomes" id="UP000285258"/>
    </source>
</evidence>
<dbReference type="EMBL" id="QIBW01000009">
    <property type="protein sequence ID" value="ROT89548.1"/>
    <property type="molecule type" value="Genomic_DNA"/>
</dbReference>